<dbReference type="EMBL" id="JAPHNI010000348">
    <property type="protein sequence ID" value="KAJ8112142.1"/>
    <property type="molecule type" value="Genomic_DNA"/>
</dbReference>
<evidence type="ECO:0000313" key="2">
    <source>
        <dbReference type="Proteomes" id="UP001153331"/>
    </source>
</evidence>
<keyword evidence="2" id="KW-1185">Reference proteome</keyword>
<comment type="caution">
    <text evidence="1">The sequence shown here is derived from an EMBL/GenBank/DDBJ whole genome shotgun (WGS) entry which is preliminary data.</text>
</comment>
<reference evidence="1" key="1">
    <citation type="submission" date="2022-11" db="EMBL/GenBank/DDBJ databases">
        <title>Genome Sequence of Boeremia exigua.</title>
        <authorList>
            <person name="Buettner E."/>
        </authorList>
    </citation>
    <scope>NUCLEOTIDE SEQUENCE</scope>
    <source>
        <strain evidence="1">CU02</strain>
    </source>
</reference>
<name>A0ACC2IAF7_9PLEO</name>
<gene>
    <name evidence="1" type="ORF">OPT61_g5424</name>
</gene>
<sequence length="198" mass="21875">MQAEQEASDVSKDNAVSRESMTLQNATNSPLLRLPSELRNMIFAYVFDRAVLCSTSAKGTTPKGLYITTDGKGALSSCSQIHQETANLVNKYTMLNITFDRTMPPRELLPFVACPGSVAVDTLELDACFVTCLVMDSRSMFQRNDWQDKALVSKAFAGLGHIVVVQVVGQFPKGTKLVIVKFVRKIFDNQNLLVSFRS</sequence>
<organism evidence="1 2">
    <name type="scientific">Boeremia exigua</name>
    <dbReference type="NCBI Taxonomy" id="749465"/>
    <lineage>
        <taxon>Eukaryota</taxon>
        <taxon>Fungi</taxon>
        <taxon>Dikarya</taxon>
        <taxon>Ascomycota</taxon>
        <taxon>Pezizomycotina</taxon>
        <taxon>Dothideomycetes</taxon>
        <taxon>Pleosporomycetidae</taxon>
        <taxon>Pleosporales</taxon>
        <taxon>Pleosporineae</taxon>
        <taxon>Didymellaceae</taxon>
        <taxon>Boeremia</taxon>
    </lineage>
</organism>
<accession>A0ACC2IAF7</accession>
<dbReference type="Proteomes" id="UP001153331">
    <property type="component" value="Unassembled WGS sequence"/>
</dbReference>
<proteinExistence type="predicted"/>
<evidence type="ECO:0000313" key="1">
    <source>
        <dbReference type="EMBL" id="KAJ8112142.1"/>
    </source>
</evidence>
<protein>
    <submittedName>
        <fullName evidence="1">Uncharacterized protein</fullName>
    </submittedName>
</protein>